<comment type="function">
    <text evidence="2">Antitoxin component of a type II toxin-antitoxin (TA) system.</text>
</comment>
<dbReference type="InterPro" id="IPR006442">
    <property type="entry name" value="Antitoxin_Phd/YefM"/>
</dbReference>
<dbReference type="Proteomes" id="UP000661507">
    <property type="component" value="Unassembled WGS sequence"/>
</dbReference>
<organism evidence="3 4">
    <name type="scientific">Neoroseomonas lacus</name>
    <dbReference type="NCBI Taxonomy" id="287609"/>
    <lineage>
        <taxon>Bacteria</taxon>
        <taxon>Pseudomonadati</taxon>
        <taxon>Pseudomonadota</taxon>
        <taxon>Alphaproteobacteria</taxon>
        <taxon>Acetobacterales</taxon>
        <taxon>Acetobacteraceae</taxon>
        <taxon>Neoroseomonas</taxon>
    </lineage>
</organism>
<evidence type="ECO:0000313" key="4">
    <source>
        <dbReference type="Proteomes" id="UP000661507"/>
    </source>
</evidence>
<dbReference type="NCBIfam" id="TIGR01552">
    <property type="entry name" value="phd_fam"/>
    <property type="match status" value="1"/>
</dbReference>
<dbReference type="Pfam" id="PF02604">
    <property type="entry name" value="PhdYeFM_antitox"/>
    <property type="match status" value="1"/>
</dbReference>
<evidence type="ECO:0000256" key="2">
    <source>
        <dbReference type="RuleBase" id="RU362080"/>
    </source>
</evidence>
<dbReference type="RefSeq" id="WP_268238113.1">
    <property type="nucleotide sequence ID" value="NZ_BMKW01000003.1"/>
</dbReference>
<keyword evidence="4" id="KW-1185">Reference proteome</keyword>
<comment type="caution">
    <text evidence="3">The sequence shown here is derived from an EMBL/GenBank/DDBJ whole genome shotgun (WGS) entry which is preliminary data.</text>
</comment>
<accession>A0A917NLZ2</accession>
<sequence length="52" mass="5856">MTLTAKEAKYGFSRLIDVVRAGPVTIEKHRRTVVVVVAVEEYERLKAIGAKR</sequence>
<comment type="similarity">
    <text evidence="1 2">Belongs to the phD/YefM antitoxin family.</text>
</comment>
<protein>
    <recommendedName>
        <fullName evidence="2">Antitoxin</fullName>
    </recommendedName>
</protein>
<proteinExistence type="inferred from homology"/>
<dbReference type="Gene3D" id="3.40.1620.10">
    <property type="entry name" value="YefM-like domain"/>
    <property type="match status" value="1"/>
</dbReference>
<gene>
    <name evidence="3" type="ORF">GCM10011320_17360</name>
</gene>
<dbReference type="AlphaFoldDB" id="A0A917NLZ2"/>
<dbReference type="EMBL" id="BMKW01000003">
    <property type="protein sequence ID" value="GGJ10765.1"/>
    <property type="molecule type" value="Genomic_DNA"/>
</dbReference>
<evidence type="ECO:0000313" key="3">
    <source>
        <dbReference type="EMBL" id="GGJ10765.1"/>
    </source>
</evidence>
<reference evidence="3" key="2">
    <citation type="submission" date="2020-09" db="EMBL/GenBank/DDBJ databases">
        <authorList>
            <person name="Sun Q."/>
            <person name="Zhou Y."/>
        </authorList>
    </citation>
    <scope>NUCLEOTIDE SEQUENCE</scope>
    <source>
        <strain evidence="3">CGMCC 1.3617</strain>
    </source>
</reference>
<dbReference type="SUPFAM" id="SSF143120">
    <property type="entry name" value="YefM-like"/>
    <property type="match status" value="1"/>
</dbReference>
<name>A0A917NLZ2_9PROT</name>
<reference evidence="3" key="1">
    <citation type="journal article" date="2014" name="Int. J. Syst. Evol. Microbiol.">
        <title>Complete genome sequence of Corynebacterium casei LMG S-19264T (=DSM 44701T), isolated from a smear-ripened cheese.</title>
        <authorList>
            <consortium name="US DOE Joint Genome Institute (JGI-PGF)"/>
            <person name="Walter F."/>
            <person name="Albersmeier A."/>
            <person name="Kalinowski J."/>
            <person name="Ruckert C."/>
        </authorList>
    </citation>
    <scope>NUCLEOTIDE SEQUENCE</scope>
    <source>
        <strain evidence="3">CGMCC 1.3617</strain>
    </source>
</reference>
<evidence type="ECO:0000256" key="1">
    <source>
        <dbReference type="ARBA" id="ARBA00009981"/>
    </source>
</evidence>
<dbReference type="InterPro" id="IPR036165">
    <property type="entry name" value="YefM-like_sf"/>
</dbReference>